<comment type="caution">
    <text evidence="6">The sequence shown here is derived from an EMBL/GenBank/DDBJ whole genome shotgun (WGS) entry which is preliminary data.</text>
</comment>
<reference evidence="6 7" key="1">
    <citation type="submission" date="2018-08" db="EMBL/GenBank/DDBJ databases">
        <title>A genome reference for cultivated species of the human gut microbiota.</title>
        <authorList>
            <person name="Zou Y."/>
            <person name="Xue W."/>
            <person name="Luo G."/>
        </authorList>
    </citation>
    <scope>NUCLEOTIDE SEQUENCE [LARGE SCALE GENOMIC DNA]</scope>
    <source>
        <strain evidence="6 7">AM25-6</strain>
    </source>
</reference>
<keyword evidence="3" id="KW-0285">Flavoprotein</keyword>
<evidence type="ECO:0000256" key="3">
    <source>
        <dbReference type="ARBA" id="ARBA00022630"/>
    </source>
</evidence>
<dbReference type="RefSeq" id="WP_117532775.1">
    <property type="nucleotide sequence ID" value="NZ_JANFYI010000006.1"/>
</dbReference>
<keyword evidence="5" id="KW-0560">Oxidoreductase</keyword>
<protein>
    <recommendedName>
        <fullName evidence="2">Probable nitronate monooxygenase</fullName>
    </recommendedName>
</protein>
<keyword evidence="4" id="KW-0288">FMN</keyword>
<dbReference type="InterPro" id="IPR013785">
    <property type="entry name" value="Aldolase_TIM"/>
</dbReference>
<dbReference type="AlphaFoldDB" id="A0A3E3DUX5"/>
<dbReference type="PANTHER" id="PTHR32332:SF18">
    <property type="entry name" value="2-NITROPROPANE DIOXYGENASE"/>
    <property type="match status" value="1"/>
</dbReference>
<dbReference type="InterPro" id="IPR004136">
    <property type="entry name" value="NMO"/>
</dbReference>
<comment type="function">
    <text evidence="1">Nitronate monooxygenase that uses molecular oxygen to catalyze the oxidative denitrification of alkyl nitronates. Acts on propionate 3-nitronate (P3N), the presumed physiological substrate. Probably functions in the detoxification of P3N, a metabolic poison produced by plants and fungi as a defense mechanism.</text>
</comment>
<dbReference type="GO" id="GO:0018580">
    <property type="term" value="F:nitronate monooxygenase activity"/>
    <property type="evidence" value="ECO:0007669"/>
    <property type="project" value="InterPro"/>
</dbReference>
<dbReference type="Pfam" id="PF03060">
    <property type="entry name" value="NMO"/>
    <property type="match status" value="1"/>
</dbReference>
<dbReference type="PANTHER" id="PTHR32332">
    <property type="entry name" value="2-NITROPROPANE DIOXYGENASE"/>
    <property type="match status" value="1"/>
</dbReference>
<evidence type="ECO:0000313" key="6">
    <source>
        <dbReference type="EMBL" id="RGD73013.1"/>
    </source>
</evidence>
<evidence type="ECO:0000256" key="5">
    <source>
        <dbReference type="ARBA" id="ARBA00023002"/>
    </source>
</evidence>
<gene>
    <name evidence="6" type="ORF">DW687_11135</name>
</gene>
<evidence type="ECO:0000256" key="1">
    <source>
        <dbReference type="ARBA" id="ARBA00003535"/>
    </source>
</evidence>
<sequence length="362" mass="39016">MLKEVRIKDKVLSVPIIQGGMGVGVSLSSLAGSVMKEGAMGVISAAHPGYRKPDFNKNSLKCNIEAIIEEAKKAREISGGNGLLGVNIMVASKDYAEYVKAAVKAKVDAIISGAGLPLDLPKLVEDKSILLAPIVSSGRAIRLILKRWSKRHSVIPDFIVIEGSEAGGHLGFKKEDLENGTCESLDKIFEDVKNELAPFEEEYNKNVPVFVAGGICTGSDIAHFIKKGADGVQMGTRFIATKECDASQEFKDMVINAKKEDISIVKSPTGFPGRGIMNSFMQKVENRGNICMSSCYNCLSLCDPSDTPYCISQALIQSVKGNVDNGLIFVGSNASRVDKMTTVHELIKELVDGANEELKENE</sequence>
<evidence type="ECO:0000256" key="2">
    <source>
        <dbReference type="ARBA" id="ARBA00013457"/>
    </source>
</evidence>
<evidence type="ECO:0000256" key="4">
    <source>
        <dbReference type="ARBA" id="ARBA00022643"/>
    </source>
</evidence>
<evidence type="ECO:0000313" key="7">
    <source>
        <dbReference type="Proteomes" id="UP000261212"/>
    </source>
</evidence>
<dbReference type="CDD" id="cd04730">
    <property type="entry name" value="NPD_like"/>
    <property type="match status" value="1"/>
</dbReference>
<accession>A0A3E3DUX5</accession>
<keyword evidence="6" id="KW-0503">Monooxygenase</keyword>
<proteinExistence type="predicted"/>
<dbReference type="SUPFAM" id="SSF51412">
    <property type="entry name" value="Inosine monophosphate dehydrogenase (IMPDH)"/>
    <property type="match status" value="1"/>
</dbReference>
<dbReference type="Proteomes" id="UP000261212">
    <property type="component" value="Unassembled WGS sequence"/>
</dbReference>
<organism evidence="6 7">
    <name type="scientific">Anaerofustis stercorihominis</name>
    <dbReference type="NCBI Taxonomy" id="214853"/>
    <lineage>
        <taxon>Bacteria</taxon>
        <taxon>Bacillati</taxon>
        <taxon>Bacillota</taxon>
        <taxon>Clostridia</taxon>
        <taxon>Eubacteriales</taxon>
        <taxon>Eubacteriaceae</taxon>
        <taxon>Anaerofustis</taxon>
    </lineage>
</organism>
<name>A0A3E3DUX5_9FIRM</name>
<dbReference type="Gene3D" id="3.20.20.70">
    <property type="entry name" value="Aldolase class I"/>
    <property type="match status" value="1"/>
</dbReference>
<dbReference type="EMBL" id="QUSM01000008">
    <property type="protein sequence ID" value="RGD73013.1"/>
    <property type="molecule type" value="Genomic_DNA"/>
</dbReference>